<protein>
    <submittedName>
        <fullName evidence="6">Flagellar hook-associated protein 3</fullName>
    </submittedName>
</protein>
<dbReference type="Gene3D" id="1.20.1330.10">
    <property type="entry name" value="f41 fragment of flagellin, N-terminal domain"/>
    <property type="match status" value="1"/>
</dbReference>
<evidence type="ECO:0000256" key="2">
    <source>
        <dbReference type="ARBA" id="ARBA00005709"/>
    </source>
</evidence>
<keyword evidence="6" id="KW-0966">Cell projection</keyword>
<organism evidence="6 7">
    <name type="scientific">Jeotgalibaca arthritidis</name>
    <dbReference type="NCBI Taxonomy" id="1868794"/>
    <lineage>
        <taxon>Bacteria</taxon>
        <taxon>Bacillati</taxon>
        <taxon>Bacillota</taxon>
        <taxon>Bacilli</taxon>
        <taxon>Lactobacillales</taxon>
        <taxon>Carnobacteriaceae</taxon>
        <taxon>Jeotgalibaca</taxon>
    </lineage>
</organism>
<evidence type="ECO:0000313" key="7">
    <source>
        <dbReference type="Proteomes" id="UP000501451"/>
    </source>
</evidence>
<dbReference type="NCBIfam" id="TIGR02550">
    <property type="entry name" value="flagell_flgL"/>
    <property type="match status" value="1"/>
</dbReference>
<accession>A0A6G7K9M7</accession>
<gene>
    <name evidence="6" type="primary">flgL</name>
    <name evidence="6" type="ORF">G7057_05500</name>
</gene>
<dbReference type="GO" id="GO:0005198">
    <property type="term" value="F:structural molecule activity"/>
    <property type="evidence" value="ECO:0007669"/>
    <property type="project" value="InterPro"/>
</dbReference>
<dbReference type="PANTHER" id="PTHR42792">
    <property type="entry name" value="FLAGELLIN"/>
    <property type="match status" value="1"/>
</dbReference>
<keyword evidence="7" id="KW-1185">Reference proteome</keyword>
<dbReference type="AlphaFoldDB" id="A0A6G7K9M7"/>
<evidence type="ECO:0000259" key="4">
    <source>
        <dbReference type="Pfam" id="PF00669"/>
    </source>
</evidence>
<feature type="domain" description="Flagellin C-terminal" evidence="5">
    <location>
        <begin position="216"/>
        <end position="299"/>
    </location>
</feature>
<dbReference type="GO" id="GO:0071973">
    <property type="term" value="P:bacterial-type flagellum-dependent cell motility"/>
    <property type="evidence" value="ECO:0007669"/>
    <property type="project" value="InterPro"/>
</dbReference>
<evidence type="ECO:0000256" key="1">
    <source>
        <dbReference type="ARBA" id="ARBA00004365"/>
    </source>
</evidence>
<dbReference type="InterPro" id="IPR046358">
    <property type="entry name" value="Flagellin_C"/>
</dbReference>
<dbReference type="SUPFAM" id="SSF64518">
    <property type="entry name" value="Phase 1 flagellin"/>
    <property type="match status" value="1"/>
</dbReference>
<dbReference type="KEGG" id="jar:G7057_05500"/>
<keyword evidence="6" id="KW-0282">Flagellum</keyword>
<evidence type="ECO:0000259" key="5">
    <source>
        <dbReference type="Pfam" id="PF00700"/>
    </source>
</evidence>
<sequence>MRITDNMMSSSYLRNLSRNQQNVQKYQNQLSSMKEVSKPSENPLLVSEIMTLKSSITQNAQYQTTIEDSISWTDMQDSALSNASNSLMRIKTLVQSAANDTMSDEGRAAVKAEIEMELATFVDALNTEFGGRHVFGGTETTHAPFKIEYDDGKMTGIDYKGNDQDINREIASGVTVQLPTNGIGLVNNSSGELGRLLYDILAGLDANDSDVMRGSLDKLDNQIDNVVRTRTEIGAVSNRMKSAQARNESQELGLKEMLSSKEDIDFAEKYMQFNMEYVAYSASLQMGTKVLQTSILDYL</sequence>
<keyword evidence="6" id="KW-0969">Cilium</keyword>
<dbReference type="PANTHER" id="PTHR42792:SF1">
    <property type="entry name" value="FLAGELLAR HOOK-ASSOCIATED PROTEIN 3"/>
    <property type="match status" value="1"/>
</dbReference>
<dbReference type="Pfam" id="PF00700">
    <property type="entry name" value="Flagellin_C"/>
    <property type="match status" value="1"/>
</dbReference>
<comment type="similarity">
    <text evidence="2">Belongs to the bacterial flagellin family.</text>
</comment>
<dbReference type="InterPro" id="IPR001029">
    <property type="entry name" value="Flagellin_N"/>
</dbReference>
<keyword evidence="3" id="KW-0975">Bacterial flagellum</keyword>
<feature type="domain" description="Flagellin N-terminal" evidence="4">
    <location>
        <begin position="3"/>
        <end position="140"/>
    </location>
</feature>
<evidence type="ECO:0000256" key="3">
    <source>
        <dbReference type="ARBA" id="ARBA00023143"/>
    </source>
</evidence>
<dbReference type="GO" id="GO:0009424">
    <property type="term" value="C:bacterial-type flagellum hook"/>
    <property type="evidence" value="ECO:0007669"/>
    <property type="project" value="InterPro"/>
</dbReference>
<dbReference type="RefSeq" id="WP_166161898.1">
    <property type="nucleotide sequence ID" value="NZ_CP049740.1"/>
</dbReference>
<reference evidence="6 7" key="1">
    <citation type="journal article" date="2017" name="Int. J. Syst. Evol. Microbiol.">
        <title>Jeotgalibaca porci sp. nov. and Jeotgalibaca arthritidis sp. nov., isolated from pigs, and emended description of the genus Jeotgalibaca.</title>
        <authorList>
            <person name="Zamora L."/>
            <person name="Perez-Sancho M."/>
            <person name="Dominguez L."/>
            <person name="Fernandez-Garayzabal J.F."/>
            <person name="Vela A.I."/>
        </authorList>
    </citation>
    <scope>NUCLEOTIDE SEQUENCE [LARGE SCALE GENOMIC DNA]</scope>
    <source>
        <strain evidence="6 7">CECT 9157</strain>
    </source>
</reference>
<dbReference type="EMBL" id="CP049740">
    <property type="protein sequence ID" value="QII81958.1"/>
    <property type="molecule type" value="Genomic_DNA"/>
</dbReference>
<evidence type="ECO:0000313" key="6">
    <source>
        <dbReference type="EMBL" id="QII81958.1"/>
    </source>
</evidence>
<comment type="subcellular location">
    <subcellularLocation>
        <location evidence="1">Bacterial flagellum</location>
    </subcellularLocation>
</comment>
<dbReference type="Pfam" id="PF00669">
    <property type="entry name" value="Flagellin_N"/>
    <property type="match status" value="1"/>
</dbReference>
<dbReference type="InterPro" id="IPR013384">
    <property type="entry name" value="Flagell_FlgL"/>
</dbReference>
<proteinExistence type="inferred from homology"/>
<name>A0A6G7K9M7_9LACT</name>
<dbReference type="Proteomes" id="UP000501451">
    <property type="component" value="Chromosome"/>
</dbReference>
<dbReference type="InterPro" id="IPR001492">
    <property type="entry name" value="Flagellin"/>
</dbReference>